<dbReference type="Pfam" id="PF11148">
    <property type="entry name" value="DUF2922"/>
    <property type="match status" value="1"/>
</dbReference>
<dbReference type="Proteomes" id="UP001296943">
    <property type="component" value="Unassembled WGS sequence"/>
</dbReference>
<sequence length="70" mass="7746">MKTLELKFLNEESKIVTISMDNPIEPADSAAINQAMDTIIAQNAFYSSGGDFVSKHSARIVERNVFDIVI</sequence>
<comment type="caution">
    <text evidence="1">The sequence shown here is derived from an EMBL/GenBank/DDBJ whole genome shotgun (WGS) entry which is preliminary data.</text>
</comment>
<accession>A0ABS2N6E6</accession>
<keyword evidence="1" id="KW-0560">Oxidoreductase</keyword>
<keyword evidence="1" id="KW-0223">Dioxygenase</keyword>
<dbReference type="EMBL" id="JAFBDR010000048">
    <property type="protein sequence ID" value="MBM7573727.1"/>
    <property type="molecule type" value="Genomic_DNA"/>
</dbReference>
<protein>
    <submittedName>
        <fullName evidence="1">Aromatic ring-opening dioxygenase catalytic subunit (LigB family)</fullName>
    </submittedName>
</protein>
<organism evidence="1 2">
    <name type="scientific">Aquibacillus albus</name>
    <dbReference type="NCBI Taxonomy" id="1168171"/>
    <lineage>
        <taxon>Bacteria</taxon>
        <taxon>Bacillati</taxon>
        <taxon>Bacillota</taxon>
        <taxon>Bacilli</taxon>
        <taxon>Bacillales</taxon>
        <taxon>Bacillaceae</taxon>
        <taxon>Aquibacillus</taxon>
    </lineage>
</organism>
<dbReference type="RefSeq" id="WP_204502379.1">
    <property type="nucleotide sequence ID" value="NZ_JAFBDR010000048.1"/>
</dbReference>
<reference evidence="1 2" key="1">
    <citation type="submission" date="2021-01" db="EMBL/GenBank/DDBJ databases">
        <title>Genomic Encyclopedia of Type Strains, Phase IV (KMG-IV): sequencing the most valuable type-strain genomes for metagenomic binning, comparative biology and taxonomic classification.</title>
        <authorList>
            <person name="Goeker M."/>
        </authorList>
    </citation>
    <scope>NUCLEOTIDE SEQUENCE [LARGE SCALE GENOMIC DNA]</scope>
    <source>
        <strain evidence="1 2">DSM 23711</strain>
    </source>
</reference>
<gene>
    <name evidence="1" type="ORF">JOC48_004330</name>
</gene>
<dbReference type="GO" id="GO:0051213">
    <property type="term" value="F:dioxygenase activity"/>
    <property type="evidence" value="ECO:0007669"/>
    <property type="project" value="UniProtKB-KW"/>
</dbReference>
<evidence type="ECO:0000313" key="2">
    <source>
        <dbReference type="Proteomes" id="UP001296943"/>
    </source>
</evidence>
<evidence type="ECO:0000313" key="1">
    <source>
        <dbReference type="EMBL" id="MBM7573727.1"/>
    </source>
</evidence>
<proteinExistence type="predicted"/>
<name>A0ABS2N6E6_9BACI</name>
<dbReference type="InterPro" id="IPR021321">
    <property type="entry name" value="DUF2922"/>
</dbReference>
<keyword evidence="2" id="KW-1185">Reference proteome</keyword>